<sequence>MKTILPARTTAEYTTIADLANRIWFEHFGPIIGEEQVSYMLQKFQSVLASEDQVEKGMRYYLLLHQAVPVGYFAFSRKEESLFLSKLYVLDSMRGMGMGRLALTFIEAQAIELQLKKIELTVNKYNSSSIQVYEKMGFITIDSIVQDIGNGYVMDDYVLEKSVI</sequence>
<evidence type="ECO:0000313" key="2">
    <source>
        <dbReference type="EMBL" id="REG82285.1"/>
    </source>
</evidence>
<dbReference type="RefSeq" id="WP_086543245.1">
    <property type="nucleotide sequence ID" value="NZ_MSSW01000065.1"/>
</dbReference>
<evidence type="ECO:0000313" key="3">
    <source>
        <dbReference type="Proteomes" id="UP000256405"/>
    </source>
</evidence>
<keyword evidence="3" id="KW-1185">Reference proteome</keyword>
<dbReference type="Pfam" id="PF00583">
    <property type="entry name" value="Acetyltransf_1"/>
    <property type="match status" value="1"/>
</dbReference>
<dbReference type="PROSITE" id="PS51186">
    <property type="entry name" value="GNAT"/>
    <property type="match status" value="1"/>
</dbReference>
<protein>
    <submittedName>
        <fullName evidence="2">RimJ/RimL family protein N-acetyltransferase</fullName>
    </submittedName>
</protein>
<dbReference type="OrthoDB" id="9800604at2"/>
<dbReference type="InterPro" id="IPR000182">
    <property type="entry name" value="GNAT_dom"/>
</dbReference>
<keyword evidence="2" id="KW-0808">Transferase</keyword>
<dbReference type="GO" id="GO:0016747">
    <property type="term" value="F:acyltransferase activity, transferring groups other than amino-acyl groups"/>
    <property type="evidence" value="ECO:0007669"/>
    <property type="project" value="InterPro"/>
</dbReference>
<dbReference type="EMBL" id="QUNF01000022">
    <property type="protein sequence ID" value="REG82285.1"/>
    <property type="molecule type" value="Genomic_DNA"/>
</dbReference>
<dbReference type="Gene3D" id="3.40.630.30">
    <property type="match status" value="1"/>
</dbReference>
<dbReference type="CDD" id="cd04301">
    <property type="entry name" value="NAT_SF"/>
    <property type="match status" value="1"/>
</dbReference>
<dbReference type="SUPFAM" id="SSF55729">
    <property type="entry name" value="Acyl-CoA N-acyltransferases (Nat)"/>
    <property type="match status" value="1"/>
</dbReference>
<organism evidence="2 3">
    <name type="scientific">Algoriphagus antarcticus</name>
    <dbReference type="NCBI Taxonomy" id="238540"/>
    <lineage>
        <taxon>Bacteria</taxon>
        <taxon>Pseudomonadati</taxon>
        <taxon>Bacteroidota</taxon>
        <taxon>Cytophagia</taxon>
        <taxon>Cytophagales</taxon>
        <taxon>Cyclobacteriaceae</taxon>
        <taxon>Algoriphagus</taxon>
    </lineage>
</organism>
<dbReference type="AlphaFoldDB" id="A0A3E0DI36"/>
<dbReference type="InterPro" id="IPR016181">
    <property type="entry name" value="Acyl_CoA_acyltransferase"/>
</dbReference>
<accession>A0A3E0DI36</accession>
<proteinExistence type="predicted"/>
<comment type="caution">
    <text evidence="2">The sequence shown here is derived from an EMBL/GenBank/DDBJ whole genome shotgun (WGS) entry which is preliminary data.</text>
</comment>
<reference evidence="2 3" key="1">
    <citation type="submission" date="2018-08" db="EMBL/GenBank/DDBJ databases">
        <title>Genomic Encyclopedia of Archaeal and Bacterial Type Strains, Phase II (KMG-II): from individual species to whole genera.</title>
        <authorList>
            <person name="Goeker M."/>
        </authorList>
    </citation>
    <scope>NUCLEOTIDE SEQUENCE [LARGE SCALE GENOMIC DNA]</scope>
    <source>
        <strain evidence="2 3">DSM 15986</strain>
    </source>
</reference>
<name>A0A3E0DI36_9BACT</name>
<dbReference type="Proteomes" id="UP000256405">
    <property type="component" value="Unassembled WGS sequence"/>
</dbReference>
<feature type="domain" description="N-acetyltransferase" evidence="1">
    <location>
        <begin position="2"/>
        <end position="164"/>
    </location>
</feature>
<gene>
    <name evidence="2" type="ORF">C8N25_12231</name>
</gene>
<evidence type="ECO:0000259" key="1">
    <source>
        <dbReference type="PROSITE" id="PS51186"/>
    </source>
</evidence>